<dbReference type="PRINTS" id="PR00449">
    <property type="entry name" value="RASTRNSFRMNG"/>
</dbReference>
<evidence type="ECO:0000256" key="1">
    <source>
        <dbReference type="ARBA" id="ARBA00022741"/>
    </source>
</evidence>
<evidence type="ECO:0000313" key="4">
    <source>
        <dbReference type="Proteomes" id="UP000314294"/>
    </source>
</evidence>
<evidence type="ECO:0000313" key="3">
    <source>
        <dbReference type="EMBL" id="TNN47230.1"/>
    </source>
</evidence>
<dbReference type="SUPFAM" id="SSF52540">
    <property type="entry name" value="P-loop containing nucleoside triphosphate hydrolases"/>
    <property type="match status" value="1"/>
</dbReference>
<dbReference type="SMART" id="SM00174">
    <property type="entry name" value="RHO"/>
    <property type="match status" value="1"/>
</dbReference>
<dbReference type="InterPro" id="IPR005225">
    <property type="entry name" value="Small_GTP-bd"/>
</dbReference>
<keyword evidence="4" id="KW-1185">Reference proteome</keyword>
<comment type="caution">
    <text evidence="3">The sequence shown here is derived from an EMBL/GenBank/DDBJ whole genome shotgun (WGS) entry which is preliminary data.</text>
</comment>
<keyword evidence="2" id="KW-0342">GTP-binding</keyword>
<evidence type="ECO:0000256" key="2">
    <source>
        <dbReference type="ARBA" id="ARBA00023134"/>
    </source>
</evidence>
<reference evidence="3 4" key="1">
    <citation type="submission" date="2019-03" db="EMBL/GenBank/DDBJ databases">
        <title>First draft genome of Liparis tanakae, snailfish: a comprehensive survey of snailfish specific genes.</title>
        <authorList>
            <person name="Kim W."/>
            <person name="Song I."/>
            <person name="Jeong J.-H."/>
            <person name="Kim D."/>
            <person name="Kim S."/>
            <person name="Ryu S."/>
            <person name="Song J.Y."/>
            <person name="Lee S.K."/>
        </authorList>
    </citation>
    <scope>NUCLEOTIDE SEQUENCE [LARGE SCALE GENOMIC DNA]</scope>
    <source>
        <tissue evidence="3">Muscle</tissue>
    </source>
</reference>
<proteinExistence type="predicted"/>
<dbReference type="InterPro" id="IPR003578">
    <property type="entry name" value="Small_GTPase_Rho"/>
</dbReference>
<dbReference type="GO" id="GO:0005525">
    <property type="term" value="F:GTP binding"/>
    <property type="evidence" value="ECO:0007669"/>
    <property type="project" value="UniProtKB-KW"/>
</dbReference>
<dbReference type="PANTHER" id="PTHR24072">
    <property type="entry name" value="RHO FAMILY GTPASE"/>
    <property type="match status" value="1"/>
</dbReference>
<dbReference type="GO" id="GO:0003924">
    <property type="term" value="F:GTPase activity"/>
    <property type="evidence" value="ECO:0007669"/>
    <property type="project" value="InterPro"/>
</dbReference>
<dbReference type="EMBL" id="SRLO01000752">
    <property type="protein sequence ID" value="TNN47230.1"/>
    <property type="molecule type" value="Genomic_DNA"/>
</dbReference>
<protein>
    <submittedName>
        <fullName evidence="3">Rho-related GTP-binding protein RhoE</fullName>
    </submittedName>
</protein>
<dbReference type="PROSITE" id="PS51420">
    <property type="entry name" value="RHO"/>
    <property type="match status" value="1"/>
</dbReference>
<organism evidence="3 4">
    <name type="scientific">Liparis tanakae</name>
    <name type="common">Tanaka's snailfish</name>
    <dbReference type="NCBI Taxonomy" id="230148"/>
    <lineage>
        <taxon>Eukaryota</taxon>
        <taxon>Metazoa</taxon>
        <taxon>Chordata</taxon>
        <taxon>Craniata</taxon>
        <taxon>Vertebrata</taxon>
        <taxon>Euteleostomi</taxon>
        <taxon>Actinopterygii</taxon>
        <taxon>Neopterygii</taxon>
        <taxon>Teleostei</taxon>
        <taxon>Neoteleostei</taxon>
        <taxon>Acanthomorphata</taxon>
        <taxon>Eupercaria</taxon>
        <taxon>Perciformes</taxon>
        <taxon>Cottioidei</taxon>
        <taxon>Cottales</taxon>
        <taxon>Liparidae</taxon>
        <taxon>Liparis</taxon>
    </lineage>
</organism>
<accession>A0A4Z2G246</accession>
<dbReference type="AlphaFoldDB" id="A0A4Z2G246"/>
<name>A0A4Z2G246_9TELE</name>
<dbReference type="NCBIfam" id="TIGR00231">
    <property type="entry name" value="small_GTP"/>
    <property type="match status" value="1"/>
</dbReference>
<dbReference type="InterPro" id="IPR027417">
    <property type="entry name" value="P-loop_NTPase"/>
</dbReference>
<dbReference type="Pfam" id="PF00071">
    <property type="entry name" value="Ras"/>
    <property type="match status" value="1"/>
</dbReference>
<dbReference type="GO" id="GO:0007264">
    <property type="term" value="P:small GTPase-mediated signal transduction"/>
    <property type="evidence" value="ECO:0007669"/>
    <property type="project" value="InterPro"/>
</dbReference>
<dbReference type="Gene3D" id="3.40.50.300">
    <property type="entry name" value="P-loop containing nucleotide triphosphate hydrolases"/>
    <property type="match status" value="1"/>
</dbReference>
<gene>
    <name evidence="3" type="primary">Rnd3_0</name>
    <name evidence="3" type="ORF">EYF80_042578</name>
</gene>
<keyword evidence="1" id="KW-0547">Nucleotide-binding</keyword>
<dbReference type="Proteomes" id="UP000314294">
    <property type="component" value="Unassembled WGS sequence"/>
</dbReference>
<sequence length="244" mass="27572">MESNKGLLRCKIVVVGDTQCGKTALLHVFAKDSYPENYVPTVFENYTASFEIDKQRIELNMWDTSGDWCLTSGFLRLREKKCALLFWSRLSGQRYQSNVKLISFDSSEVVSENRRMPMQLWLPAPHQSPLPSVSLWPRRREKTPSSPSTCPTIILPSSEPTAVRALRSLANWTKAKPLCTEQPTILPYLEKMASTSALVTSSVFRLPMNTRELRERGSVLLVMLLAIRLAAVGERLSGENKSHL</sequence>
<dbReference type="InterPro" id="IPR001806">
    <property type="entry name" value="Small_GTPase"/>
</dbReference>